<feature type="compositionally biased region" description="Low complexity" evidence="1">
    <location>
        <begin position="12"/>
        <end position="65"/>
    </location>
</feature>
<dbReference type="Proteomes" id="UP000051530">
    <property type="component" value="Unassembled WGS sequence"/>
</dbReference>
<sequence length="289" mass="34272">EKGQRIWKKTGNSSQNNLSQDNLKNNSSQDNLKNNSSQDNSSQDNSSQDNSSQDNSSQDNSSQNNLSQDNEILLLDTSTQVHFLQLPADNKSVYSFLTKPFTFFYTFRPDVIERMEKRNLSRFNQKEILFPTFLKELKIESKMNKNLTRDINPVINKSYLEVTLFKNEKLLNILFREHPFLLYKHNLNILTATYSPDVNYFSVFKNIHLAILMAIIQLKESEKDVKFSLIVTIFKDMPELSRINDKYLKNCFDDLKHLINERNWMFFVEREVERRNVQWIKRIKYCKIK</sequence>
<accession>A0A0R0M4H8</accession>
<protein>
    <submittedName>
        <fullName evidence="2">Uncharacterized protein</fullName>
    </submittedName>
</protein>
<evidence type="ECO:0000313" key="3">
    <source>
        <dbReference type="Proteomes" id="UP000051530"/>
    </source>
</evidence>
<dbReference type="VEuPathDB" id="MicrosporidiaDB:M153_26500011241"/>
<reference evidence="2 3" key="1">
    <citation type="submission" date="2015-07" db="EMBL/GenBank/DDBJ databases">
        <title>The genome of Pseudoloma neurophilia, a relevant intracellular parasite of the zebrafish.</title>
        <authorList>
            <person name="Ndikumana S."/>
            <person name="Pelin A."/>
            <person name="Sanders J."/>
            <person name="Corradi N."/>
        </authorList>
    </citation>
    <scope>NUCLEOTIDE SEQUENCE [LARGE SCALE GENOMIC DNA]</scope>
    <source>
        <strain evidence="2 3">MK1</strain>
    </source>
</reference>
<evidence type="ECO:0000256" key="1">
    <source>
        <dbReference type="SAM" id="MobiDB-lite"/>
    </source>
</evidence>
<organism evidence="2 3">
    <name type="scientific">Pseudoloma neurophilia</name>
    <dbReference type="NCBI Taxonomy" id="146866"/>
    <lineage>
        <taxon>Eukaryota</taxon>
        <taxon>Fungi</taxon>
        <taxon>Fungi incertae sedis</taxon>
        <taxon>Microsporidia</taxon>
        <taxon>Pseudoloma</taxon>
    </lineage>
</organism>
<feature type="non-terminal residue" evidence="2">
    <location>
        <position position="1"/>
    </location>
</feature>
<name>A0A0R0M4H8_9MICR</name>
<dbReference type="EMBL" id="LGUB01000078">
    <property type="protein sequence ID" value="KRH94420.1"/>
    <property type="molecule type" value="Genomic_DNA"/>
</dbReference>
<proteinExistence type="predicted"/>
<gene>
    <name evidence="2" type="ORF">M153_26500011241</name>
</gene>
<dbReference type="AlphaFoldDB" id="A0A0R0M4H8"/>
<evidence type="ECO:0000313" key="2">
    <source>
        <dbReference type="EMBL" id="KRH94420.1"/>
    </source>
</evidence>
<feature type="region of interest" description="Disordered" evidence="1">
    <location>
        <begin position="1"/>
        <end position="65"/>
    </location>
</feature>
<keyword evidence="3" id="KW-1185">Reference proteome</keyword>
<comment type="caution">
    <text evidence="2">The sequence shown here is derived from an EMBL/GenBank/DDBJ whole genome shotgun (WGS) entry which is preliminary data.</text>
</comment>